<dbReference type="Proteomes" id="UP000001887">
    <property type="component" value="Chromosome"/>
</dbReference>
<evidence type="ECO:0000313" key="1">
    <source>
        <dbReference type="EMBL" id="ADB17920.1"/>
    </source>
</evidence>
<dbReference type="AlphaFoldDB" id="D2QX80"/>
<organism evidence="1 2">
    <name type="scientific">Pirellula staleyi (strain ATCC 27377 / DSM 6068 / ICPB 4128)</name>
    <name type="common">Pirella staleyi</name>
    <dbReference type="NCBI Taxonomy" id="530564"/>
    <lineage>
        <taxon>Bacteria</taxon>
        <taxon>Pseudomonadati</taxon>
        <taxon>Planctomycetota</taxon>
        <taxon>Planctomycetia</taxon>
        <taxon>Pirellulales</taxon>
        <taxon>Pirellulaceae</taxon>
        <taxon>Pirellula</taxon>
    </lineage>
</organism>
<dbReference type="HOGENOM" id="CLU_3156121_0_0_0"/>
<accession>D2QX80</accession>
<name>D2QX80_PIRSD</name>
<dbReference type="STRING" id="530564.Psta_3256"/>
<dbReference type="KEGG" id="psl:Psta_3256"/>
<sequence length="48" mass="5641">MEENGTHTEKFPALKPPRFQGFFCLLTGTSPFSIFRFECCLIQFRPRN</sequence>
<evidence type="ECO:0000313" key="2">
    <source>
        <dbReference type="Proteomes" id="UP000001887"/>
    </source>
</evidence>
<protein>
    <submittedName>
        <fullName evidence="1">Uncharacterized protein</fullName>
    </submittedName>
</protein>
<proteinExistence type="predicted"/>
<dbReference type="EMBL" id="CP001848">
    <property type="protein sequence ID" value="ADB17920.1"/>
    <property type="molecule type" value="Genomic_DNA"/>
</dbReference>
<gene>
    <name evidence="1" type="ordered locus">Psta_3256</name>
</gene>
<keyword evidence="2" id="KW-1185">Reference proteome</keyword>
<reference evidence="1 2" key="1">
    <citation type="journal article" date="2009" name="Stand. Genomic Sci.">
        <title>Complete genome sequence of Pirellula staleyi type strain (ATCC 27377).</title>
        <authorList>
            <person name="Clum A."/>
            <person name="Tindall B.J."/>
            <person name="Sikorski J."/>
            <person name="Ivanova N."/>
            <person name="Mavrommatis K."/>
            <person name="Lucas S."/>
            <person name="Glavina del Rio T."/>
            <person name="Nolan M."/>
            <person name="Chen F."/>
            <person name="Tice H."/>
            <person name="Pitluck S."/>
            <person name="Cheng J.F."/>
            <person name="Chertkov O."/>
            <person name="Brettin T."/>
            <person name="Han C."/>
            <person name="Detter J.C."/>
            <person name="Kuske C."/>
            <person name="Bruce D."/>
            <person name="Goodwin L."/>
            <person name="Ovchinikova G."/>
            <person name="Pati A."/>
            <person name="Mikhailova N."/>
            <person name="Chen A."/>
            <person name="Palaniappan K."/>
            <person name="Land M."/>
            <person name="Hauser L."/>
            <person name="Chang Y.J."/>
            <person name="Jeffries C.D."/>
            <person name="Chain P."/>
            <person name="Rohde M."/>
            <person name="Goker M."/>
            <person name="Bristow J."/>
            <person name="Eisen J.A."/>
            <person name="Markowitz V."/>
            <person name="Hugenholtz P."/>
            <person name="Kyrpides N.C."/>
            <person name="Klenk H.P."/>
            <person name="Lapidus A."/>
        </authorList>
    </citation>
    <scope>NUCLEOTIDE SEQUENCE [LARGE SCALE GENOMIC DNA]</scope>
    <source>
        <strain evidence="2">ATCC 27377 / DSM 6068 / ICPB 4128</strain>
    </source>
</reference>